<dbReference type="GO" id="GO:0016832">
    <property type="term" value="F:aldehyde-lyase activity"/>
    <property type="evidence" value="ECO:0007669"/>
    <property type="project" value="TreeGrafter"/>
</dbReference>
<evidence type="ECO:0000256" key="2">
    <source>
        <dbReference type="ARBA" id="ARBA00022723"/>
    </source>
</evidence>
<dbReference type="InterPro" id="IPR040442">
    <property type="entry name" value="Pyrv_kinase-like_dom_sf"/>
</dbReference>
<dbReference type="GeneID" id="30208098"/>
<evidence type="ECO:0000256" key="3">
    <source>
        <dbReference type="ARBA" id="ARBA00023239"/>
    </source>
</evidence>
<reference evidence="5" key="1">
    <citation type="submission" date="2013-07" db="EMBL/GenBank/DDBJ databases">
        <title>The Genome Sequence of Cryptococcus bestiolae CBS10118.</title>
        <authorList>
            <consortium name="The Broad Institute Genome Sequencing Platform"/>
            <person name="Cuomo C."/>
            <person name="Litvintseva A."/>
            <person name="Chen Y."/>
            <person name="Heitman J."/>
            <person name="Sun S."/>
            <person name="Springer D."/>
            <person name="Dromer F."/>
            <person name="Young S.K."/>
            <person name="Zeng Q."/>
            <person name="Gargeya S."/>
            <person name="Fitzgerald M."/>
            <person name="Abouelleil A."/>
            <person name="Alvarado L."/>
            <person name="Berlin A.M."/>
            <person name="Chapman S.B."/>
            <person name="Dewar J."/>
            <person name="Goldberg J."/>
            <person name="Griggs A."/>
            <person name="Gujja S."/>
            <person name="Hansen M."/>
            <person name="Howarth C."/>
            <person name="Imamovic A."/>
            <person name="Larimer J."/>
            <person name="McCowan C."/>
            <person name="Murphy C."/>
            <person name="Pearson M."/>
            <person name="Priest M."/>
            <person name="Roberts A."/>
            <person name="Saif S."/>
            <person name="Shea T."/>
            <person name="Sykes S."/>
            <person name="Wortman J."/>
            <person name="Nusbaum C."/>
            <person name="Birren B."/>
        </authorList>
    </citation>
    <scope>NUCLEOTIDE SEQUENCE [LARGE SCALE GENOMIC DNA]</scope>
    <source>
        <strain evidence="5">CBS 10118</strain>
    </source>
</reference>
<dbReference type="GO" id="GO:0046872">
    <property type="term" value="F:metal ion binding"/>
    <property type="evidence" value="ECO:0007669"/>
    <property type="project" value="UniProtKB-KW"/>
</dbReference>
<dbReference type="PANTHER" id="PTHR30502">
    <property type="entry name" value="2-KETO-3-DEOXY-L-RHAMNONATE ALDOLASE"/>
    <property type="match status" value="1"/>
</dbReference>
<keyword evidence="2" id="KW-0479">Metal-binding</keyword>
<dbReference type="KEGG" id="kbi:30208098"/>
<reference evidence="5" key="3">
    <citation type="submission" date="2014-01" db="EMBL/GenBank/DDBJ databases">
        <title>Evolution of pathogenesis and genome organization in the Tremellales.</title>
        <authorList>
            <person name="Cuomo C."/>
            <person name="Litvintseva A."/>
            <person name="Heitman J."/>
            <person name="Chen Y."/>
            <person name="Sun S."/>
            <person name="Springer D."/>
            <person name="Dromer F."/>
            <person name="Young S."/>
            <person name="Zeng Q."/>
            <person name="Chapman S."/>
            <person name="Gujja S."/>
            <person name="Saif S."/>
            <person name="Birren B."/>
        </authorList>
    </citation>
    <scope>NUCLEOTIDE SEQUENCE</scope>
    <source>
        <strain evidence="5">CBS 10118</strain>
    </source>
</reference>
<reference evidence="6" key="2">
    <citation type="submission" date="2013-07" db="EMBL/GenBank/DDBJ databases">
        <authorList>
            <consortium name="The Broad Institute Genome Sequencing Platform"/>
            <person name="Cuomo C."/>
            <person name="Litvintseva A."/>
            <person name="Chen Y."/>
            <person name="Heitman J."/>
            <person name="Sun S."/>
            <person name="Springer D."/>
            <person name="Dromer F."/>
            <person name="Young S.K."/>
            <person name="Zeng Q."/>
            <person name="Gargeya S."/>
            <person name="Fitzgerald M."/>
            <person name="Abouelleil A."/>
            <person name="Alvarado L."/>
            <person name="Berlin A.M."/>
            <person name="Chapman S.B."/>
            <person name="Dewar J."/>
            <person name="Goldberg J."/>
            <person name="Griggs A."/>
            <person name="Gujja S."/>
            <person name="Hansen M."/>
            <person name="Howarth C."/>
            <person name="Imamovic A."/>
            <person name="Larimer J."/>
            <person name="McCowan C."/>
            <person name="Murphy C."/>
            <person name="Pearson M."/>
            <person name="Priest M."/>
            <person name="Roberts A."/>
            <person name="Saif S."/>
            <person name="Shea T."/>
            <person name="Sykes S."/>
            <person name="Wortman J."/>
            <person name="Nusbaum C."/>
            <person name="Birren B."/>
        </authorList>
    </citation>
    <scope>NUCLEOTIDE SEQUENCE</scope>
    <source>
        <strain evidence="6">CBS 10118</strain>
    </source>
</reference>
<dbReference type="OrthoDB" id="1621678at2759"/>
<dbReference type="EMBL" id="CP144541">
    <property type="protein sequence ID" value="WVW78373.1"/>
    <property type="molecule type" value="Genomic_DNA"/>
</dbReference>
<dbReference type="SUPFAM" id="SSF51621">
    <property type="entry name" value="Phosphoenolpyruvate/pyruvate domain"/>
    <property type="match status" value="1"/>
</dbReference>
<dbReference type="VEuPathDB" id="FungiDB:I302_03699"/>
<dbReference type="AlphaFoldDB" id="A0A1B9G4U0"/>
<comment type="similarity">
    <text evidence="1">Belongs to the HpcH/HpaI aldolase family.</text>
</comment>
<evidence type="ECO:0000259" key="4">
    <source>
        <dbReference type="Pfam" id="PF03328"/>
    </source>
</evidence>
<feature type="domain" description="HpcH/HpaI aldolase/citrate lyase" evidence="4">
    <location>
        <begin position="51"/>
        <end position="234"/>
    </location>
</feature>
<dbReference type="PANTHER" id="PTHR30502:SF0">
    <property type="entry name" value="PHOSPHOENOLPYRUVATE CARBOXYLASE FAMILY PROTEIN"/>
    <property type="match status" value="1"/>
</dbReference>
<protein>
    <recommendedName>
        <fullName evidence="4">HpcH/HpaI aldolase/citrate lyase domain-containing protein</fullName>
    </recommendedName>
</protein>
<dbReference type="InterPro" id="IPR005000">
    <property type="entry name" value="Aldolase/citrate-lyase_domain"/>
</dbReference>
<evidence type="ECO:0000313" key="7">
    <source>
        <dbReference type="Proteomes" id="UP000092730"/>
    </source>
</evidence>
<accession>A0A1B9G4U0</accession>
<proteinExistence type="inferred from homology"/>
<dbReference type="STRING" id="1296100.A0A1B9G4U0"/>
<keyword evidence="3" id="KW-0456">Lyase</keyword>
<dbReference type="Gene3D" id="3.20.20.60">
    <property type="entry name" value="Phosphoenolpyruvate-binding domains"/>
    <property type="match status" value="1"/>
</dbReference>
<reference evidence="6" key="4">
    <citation type="submission" date="2024-02" db="EMBL/GenBank/DDBJ databases">
        <title>Comparative genomics of Cryptococcus and Kwoniella reveals pathogenesis evolution and contrasting modes of karyotype evolution via chromosome fusion or intercentromeric recombination.</title>
        <authorList>
            <person name="Coelho M.A."/>
            <person name="David-Palma M."/>
            <person name="Shea T."/>
            <person name="Bowers K."/>
            <person name="McGinley-Smith S."/>
            <person name="Mohammad A.W."/>
            <person name="Gnirke A."/>
            <person name="Yurkov A.M."/>
            <person name="Nowrousian M."/>
            <person name="Sun S."/>
            <person name="Cuomo C.A."/>
            <person name="Heitman J."/>
        </authorList>
    </citation>
    <scope>NUCLEOTIDE SEQUENCE</scope>
    <source>
        <strain evidence="6">CBS 10118</strain>
    </source>
</reference>
<sequence>MTAANGTNGDSSKFAEDPLYQQTMSFIRPNWLKEKMEEGGLGFSFGMSMTFSPDVAQLAKVAGYTAVLINMEHCRAGIQTACDIACACLNIGISPICVVPSLQSDWISRLLDNGVQGIIVPRTGTAAMAKELVKYSKFRPLGERPLTFTPQMQYQLPHAEYAKIAQNNTTLTMPMIETVEGLENCEEIAAVEGVDAIFVGAWDLADDMGIGGQRDSPVLYEALSKICRAAMKYGKFVGLGGLEPRPDIIARLRKEYDCVRYVMAGRDTSVFQAGMAAQVKTIKEIEASS</sequence>
<evidence type="ECO:0000313" key="6">
    <source>
        <dbReference type="EMBL" id="WVW78373.1"/>
    </source>
</evidence>
<dbReference type="EMBL" id="KI894020">
    <property type="protein sequence ID" value="OCF26022.1"/>
    <property type="molecule type" value="Genomic_DNA"/>
</dbReference>
<dbReference type="InterPro" id="IPR050251">
    <property type="entry name" value="HpcH-HpaI_aldolase"/>
</dbReference>
<dbReference type="RefSeq" id="XP_019047092.1">
    <property type="nucleotide sequence ID" value="XM_019190344.1"/>
</dbReference>
<dbReference type="InterPro" id="IPR015813">
    <property type="entry name" value="Pyrv/PenolPyrv_kinase-like_dom"/>
</dbReference>
<dbReference type="Proteomes" id="UP000092730">
    <property type="component" value="Chromosome 1"/>
</dbReference>
<evidence type="ECO:0000313" key="5">
    <source>
        <dbReference type="EMBL" id="OCF26022.1"/>
    </source>
</evidence>
<dbReference type="GO" id="GO:0005737">
    <property type="term" value="C:cytoplasm"/>
    <property type="evidence" value="ECO:0007669"/>
    <property type="project" value="TreeGrafter"/>
</dbReference>
<organism evidence="5">
    <name type="scientific">Kwoniella bestiolae CBS 10118</name>
    <dbReference type="NCBI Taxonomy" id="1296100"/>
    <lineage>
        <taxon>Eukaryota</taxon>
        <taxon>Fungi</taxon>
        <taxon>Dikarya</taxon>
        <taxon>Basidiomycota</taxon>
        <taxon>Agaricomycotina</taxon>
        <taxon>Tremellomycetes</taxon>
        <taxon>Tremellales</taxon>
        <taxon>Cryptococcaceae</taxon>
        <taxon>Kwoniella</taxon>
    </lineage>
</organism>
<dbReference type="Pfam" id="PF03328">
    <property type="entry name" value="HpcH_HpaI"/>
    <property type="match status" value="1"/>
</dbReference>
<gene>
    <name evidence="5" type="ORF">I302_03699</name>
    <name evidence="6" type="ORF">I302_100327</name>
</gene>
<keyword evidence="7" id="KW-1185">Reference proteome</keyword>
<name>A0A1B9G4U0_9TREE</name>
<evidence type="ECO:0000256" key="1">
    <source>
        <dbReference type="ARBA" id="ARBA00005568"/>
    </source>
</evidence>